<proteinExistence type="predicted"/>
<dbReference type="HOGENOM" id="CLU_049491_1_0_1"/>
<accession>W6MN45</accession>
<dbReference type="Pfam" id="PF17235">
    <property type="entry name" value="STD1"/>
    <property type="match status" value="1"/>
</dbReference>
<reference evidence="1" key="1">
    <citation type="submission" date="2013-12" db="EMBL/GenBank/DDBJ databases">
        <authorList>
            <person name="Genoscope - CEA"/>
        </authorList>
    </citation>
    <scope>NUCLEOTIDE SEQUENCE</scope>
    <source>
        <strain evidence="1">CBS 1993</strain>
    </source>
</reference>
<evidence type="ECO:0000313" key="1">
    <source>
        <dbReference type="EMBL" id="CDK26457.1"/>
    </source>
</evidence>
<dbReference type="OrthoDB" id="4081967at2759"/>
<dbReference type="AlphaFoldDB" id="W6MN45"/>
<sequence>MFSARTFRASGEENFITPAEFTQKAREDVNKRLQTFQQNLKPNLKYGSSPLRNNSITASSLEVTNSSDDAVSMESEKSQSSLQPKKKKYFGFLHRTKSNESSKSSRLRSGESLSSITEDSVLMDVDSEQTDSSHELHRINTNTSCPSIPSVFTNASDITANSSVLQNSLFSNQLFTVYTASTEESAAVHPSGVGLSDRSFELSKVLPHDYTDMYAPDLESERFSNGRPVFTKRDLIDWELNDVRSLLIVESLRPEWEGSLPQINSVIPLRLQYIPLDCSDEVFANSLVESDIYKESNFDVGFRYKTAKYIVSSARLRHASTLIEEYSIPRECFAEDGNLLPEVKDTYYAHFFKYEWRNMIENFLLNLAVESQCRHDFRKVCLALKRERARSQSSLQTVTPPKKSLLLKAIMSSSGPAPLPTLPHSKLTHEEKTHLWASVQANVYRRLSLDWKPDLVSA</sequence>
<dbReference type="InterPro" id="IPR035189">
    <property type="entry name" value="Std1/Mth1"/>
</dbReference>
<dbReference type="RefSeq" id="XP_022458461.1">
    <property type="nucleotide sequence ID" value="XM_022602680.1"/>
</dbReference>
<evidence type="ECO:0000313" key="2">
    <source>
        <dbReference type="Proteomes" id="UP000019384"/>
    </source>
</evidence>
<dbReference type="EMBL" id="HG793127">
    <property type="protein sequence ID" value="CDK26457.1"/>
    <property type="molecule type" value="Genomic_DNA"/>
</dbReference>
<reference evidence="1" key="2">
    <citation type="submission" date="2014-02" db="EMBL/GenBank/DDBJ databases">
        <title>Complete DNA sequence of /Kuraishia capsulata/ illustrates novel genomic features among budding yeasts (/Saccharomycotina/).</title>
        <authorList>
            <person name="Morales L."/>
            <person name="Noel B."/>
            <person name="Porcel B."/>
            <person name="Marcet-Houben M."/>
            <person name="Hullo M-F."/>
            <person name="Sacerdot C."/>
            <person name="Tekaia F."/>
            <person name="Leh-Louis V."/>
            <person name="Despons L."/>
            <person name="Khanna V."/>
            <person name="Aury J-M."/>
            <person name="Barbe V."/>
            <person name="Couloux A."/>
            <person name="Labadie K."/>
            <person name="Pelletier E."/>
            <person name="Souciet J-L."/>
            <person name="Boekhout T."/>
            <person name="Gabaldon T."/>
            <person name="Wincker P."/>
            <person name="Dujon B."/>
        </authorList>
    </citation>
    <scope>NUCLEOTIDE SEQUENCE</scope>
    <source>
        <strain evidence="1">CBS 1993</strain>
    </source>
</reference>
<keyword evidence="2" id="KW-1185">Reference proteome</keyword>
<dbReference type="STRING" id="1382522.W6MN45"/>
<dbReference type="GeneID" id="34519849"/>
<organism evidence="1 2">
    <name type="scientific">Kuraishia capsulata CBS 1993</name>
    <dbReference type="NCBI Taxonomy" id="1382522"/>
    <lineage>
        <taxon>Eukaryota</taxon>
        <taxon>Fungi</taxon>
        <taxon>Dikarya</taxon>
        <taxon>Ascomycota</taxon>
        <taxon>Saccharomycotina</taxon>
        <taxon>Pichiomycetes</taxon>
        <taxon>Pichiales</taxon>
        <taxon>Pichiaceae</taxon>
        <taxon>Kuraishia</taxon>
    </lineage>
</organism>
<name>W6MN45_9ASCO</name>
<dbReference type="Proteomes" id="UP000019384">
    <property type="component" value="Unassembled WGS sequence"/>
</dbReference>
<gene>
    <name evidence="1" type="ORF">KUCA_T00002429001</name>
</gene>
<protein>
    <submittedName>
        <fullName evidence="1">Uncharacterized protein</fullName>
    </submittedName>
</protein>